<dbReference type="SUPFAM" id="SSF56672">
    <property type="entry name" value="DNA/RNA polymerases"/>
    <property type="match status" value="1"/>
</dbReference>
<sequence length="313" mass="35421">MNKEIEALNRNNTSTICDHPDGKKLVGSKWLYKINEKSKVCKLNKSLYGIKESPRQWNAKLTKALVINGFVQSKFDYSLLTKKYDDMFIARDLGKLKYFLRVEVLDNKDGICLSQRKYCLELLHEYGMLAAKHIDTLLSKNTTLNHAKSDDDHLLSNVGNYQRLVGKFIYLTNTRPVISYVVHCLSQFMHALLESRLDAVLRVLRYLNGSPGSGFQINKHGNLKLSSAEVGYRSMASATCEVIWLSNLLGHMAVKGMLHVVLYCDNSSALQIAANLTFADVLTKALDIEQHKALCEKLGMLDMLKVEKLKGWC</sequence>
<dbReference type="InterPro" id="IPR013103">
    <property type="entry name" value="RVT_2"/>
</dbReference>
<dbReference type="CDD" id="cd09272">
    <property type="entry name" value="RNase_HI_RT_Ty1"/>
    <property type="match status" value="1"/>
</dbReference>
<organism evidence="2">
    <name type="scientific">Tanacetum cinerariifolium</name>
    <name type="common">Dalmatian daisy</name>
    <name type="synonym">Chrysanthemum cinerariifolium</name>
    <dbReference type="NCBI Taxonomy" id="118510"/>
    <lineage>
        <taxon>Eukaryota</taxon>
        <taxon>Viridiplantae</taxon>
        <taxon>Streptophyta</taxon>
        <taxon>Embryophyta</taxon>
        <taxon>Tracheophyta</taxon>
        <taxon>Spermatophyta</taxon>
        <taxon>Magnoliopsida</taxon>
        <taxon>eudicotyledons</taxon>
        <taxon>Gunneridae</taxon>
        <taxon>Pentapetalae</taxon>
        <taxon>asterids</taxon>
        <taxon>campanulids</taxon>
        <taxon>Asterales</taxon>
        <taxon>Asteraceae</taxon>
        <taxon>Asteroideae</taxon>
        <taxon>Anthemideae</taxon>
        <taxon>Anthemidinae</taxon>
        <taxon>Tanacetum</taxon>
    </lineage>
</organism>
<reference evidence="2" key="1">
    <citation type="journal article" date="2019" name="Sci. Rep.">
        <title>Draft genome of Tanacetum cinerariifolium, the natural source of mosquito coil.</title>
        <authorList>
            <person name="Yamashiro T."/>
            <person name="Shiraishi A."/>
            <person name="Satake H."/>
            <person name="Nakayama K."/>
        </authorList>
    </citation>
    <scope>NUCLEOTIDE SEQUENCE</scope>
</reference>
<evidence type="ECO:0000259" key="1">
    <source>
        <dbReference type="Pfam" id="PF07727"/>
    </source>
</evidence>
<gene>
    <name evidence="2" type="ORF">Tci_342353</name>
</gene>
<accession>A0A699H9P2</accession>
<dbReference type="EMBL" id="BKCJ010124664">
    <property type="protein sequence ID" value="GEX70378.1"/>
    <property type="molecule type" value="Genomic_DNA"/>
</dbReference>
<dbReference type="PANTHER" id="PTHR11439">
    <property type="entry name" value="GAG-POL-RELATED RETROTRANSPOSON"/>
    <property type="match status" value="1"/>
</dbReference>
<protein>
    <recommendedName>
        <fullName evidence="1">Reverse transcriptase Ty1/copia-type domain-containing protein</fullName>
    </recommendedName>
</protein>
<comment type="caution">
    <text evidence="2">The sequence shown here is derived from an EMBL/GenBank/DDBJ whole genome shotgun (WGS) entry which is preliminary data.</text>
</comment>
<name>A0A699H9P2_TANCI</name>
<evidence type="ECO:0000313" key="2">
    <source>
        <dbReference type="EMBL" id="GEX70378.1"/>
    </source>
</evidence>
<dbReference type="AlphaFoldDB" id="A0A699H9P2"/>
<dbReference type="Pfam" id="PF07727">
    <property type="entry name" value="RVT_2"/>
    <property type="match status" value="1"/>
</dbReference>
<feature type="domain" description="Reverse transcriptase Ty1/copia-type" evidence="1">
    <location>
        <begin position="35"/>
        <end position="83"/>
    </location>
</feature>
<proteinExistence type="predicted"/>
<dbReference type="PANTHER" id="PTHR11439:SF463">
    <property type="entry name" value="REVERSE TRANSCRIPTASE TY1_COPIA-TYPE DOMAIN-CONTAINING PROTEIN"/>
    <property type="match status" value="1"/>
</dbReference>
<dbReference type="InterPro" id="IPR043502">
    <property type="entry name" value="DNA/RNA_pol_sf"/>
</dbReference>